<evidence type="ECO:0000256" key="7">
    <source>
        <dbReference type="SAM" id="SignalP"/>
    </source>
</evidence>
<evidence type="ECO:0000256" key="2">
    <source>
        <dbReference type="ARBA" id="ARBA00022475"/>
    </source>
</evidence>
<keyword evidence="6" id="KW-1064">Adaptive immunity</keyword>
<dbReference type="PROSITE" id="PS50835">
    <property type="entry name" value="IG_LIKE"/>
    <property type="match status" value="1"/>
</dbReference>
<evidence type="ECO:0000259" key="8">
    <source>
        <dbReference type="PROSITE" id="PS50835"/>
    </source>
</evidence>
<protein>
    <recommendedName>
        <fullName evidence="8">Ig-like domain-containing protein</fullName>
    </recommendedName>
</protein>
<keyword evidence="6" id="KW-1280">Immunoglobulin</keyword>
<keyword evidence="7" id="KW-0732">Signal</keyword>
<evidence type="ECO:0000256" key="5">
    <source>
        <dbReference type="ARBA" id="ARBA00038737"/>
    </source>
</evidence>
<reference evidence="9" key="4">
    <citation type="submission" date="2025-05" db="UniProtKB">
        <authorList>
            <consortium name="Ensembl"/>
        </authorList>
    </citation>
    <scope>IDENTIFICATION</scope>
</reference>
<feature type="signal peptide" evidence="7">
    <location>
        <begin position="1"/>
        <end position="19"/>
    </location>
</feature>
<evidence type="ECO:0000256" key="1">
    <source>
        <dbReference type="ARBA" id="ARBA00004236"/>
    </source>
</evidence>
<evidence type="ECO:0000313" key="10">
    <source>
        <dbReference type="Proteomes" id="UP000472240"/>
    </source>
</evidence>
<dbReference type="GO" id="GO:0019814">
    <property type="term" value="C:immunoglobulin complex"/>
    <property type="evidence" value="ECO:0007669"/>
    <property type="project" value="UniProtKB-KW"/>
</dbReference>
<feature type="domain" description="Ig-like" evidence="8">
    <location>
        <begin position="5"/>
        <end position="121"/>
    </location>
</feature>
<dbReference type="InterPro" id="IPR013106">
    <property type="entry name" value="Ig_V-set"/>
</dbReference>
<dbReference type="SUPFAM" id="SSF48726">
    <property type="entry name" value="Immunoglobulin"/>
    <property type="match status" value="1"/>
</dbReference>
<comment type="subunit">
    <text evidence="5">Immunoglobulins are composed of two identical heavy chains and two identical light chains; disulfide-linked.</text>
</comment>
<dbReference type="OMA" id="SHGENKH"/>
<keyword evidence="10" id="KW-1185">Reference proteome</keyword>
<dbReference type="InterPro" id="IPR013783">
    <property type="entry name" value="Ig-like_fold"/>
</dbReference>
<dbReference type="SMART" id="SM00406">
    <property type="entry name" value="IGv"/>
    <property type="match status" value="1"/>
</dbReference>
<dbReference type="Ensembl" id="ENSRFET00010023282.1">
    <property type="protein sequence ID" value="ENSRFEP00010021387.1"/>
    <property type="gene ID" value="ENSRFEG00010014347.1"/>
</dbReference>
<keyword evidence="2" id="KW-1003">Cell membrane</keyword>
<dbReference type="Ensembl" id="ENSRFET00010023254.1">
    <property type="protein sequence ID" value="ENSRFEP00010021360.1"/>
    <property type="gene ID" value="ENSRFEG00010014347.1"/>
</dbReference>
<keyword evidence="6" id="KW-0391">Immunity</keyword>
<evidence type="ECO:0000313" key="9">
    <source>
        <dbReference type="Ensembl" id="ENSRFEP00010021341.1"/>
    </source>
</evidence>
<evidence type="ECO:0000256" key="4">
    <source>
        <dbReference type="ARBA" id="ARBA00023157"/>
    </source>
</evidence>
<comment type="subcellular location">
    <subcellularLocation>
        <location evidence="1">Cell membrane</location>
    </subcellularLocation>
</comment>
<feature type="chain" id="PRO_5044626294" description="Ig-like domain-containing protein" evidence="7">
    <location>
        <begin position="20"/>
        <end position="140"/>
    </location>
</feature>
<evidence type="ECO:0000256" key="6">
    <source>
        <dbReference type="ARBA" id="ARBA00043265"/>
    </source>
</evidence>
<dbReference type="Pfam" id="PF07686">
    <property type="entry name" value="V-set"/>
    <property type="match status" value="1"/>
</dbReference>
<reference evidence="9 10" key="3">
    <citation type="submission" date="2018-12" db="EMBL/GenBank/DDBJ databases">
        <title>G10K-VGP greater horseshoe bat female genome, primary haplotype.</title>
        <authorList>
            <person name="Teeling E."/>
            <person name="Myers G."/>
            <person name="Vernes S."/>
            <person name="Pippel M."/>
            <person name="Winkler S."/>
            <person name="Fedrigo O."/>
            <person name="Rhie A."/>
            <person name="Koren S."/>
            <person name="Phillippy A."/>
            <person name="Lewin H."/>
            <person name="Damas J."/>
            <person name="Howe K."/>
            <person name="Mountcastle J."/>
            <person name="Jarvis E.D."/>
        </authorList>
    </citation>
    <scope>NUCLEOTIDE SEQUENCE [LARGE SCALE GENOMIC DNA]</scope>
</reference>
<dbReference type="Gene3D" id="2.60.40.10">
    <property type="entry name" value="Immunoglobulins"/>
    <property type="match status" value="1"/>
</dbReference>
<keyword evidence="4" id="KW-1015">Disulfide bond</keyword>
<dbReference type="PANTHER" id="PTHR23267">
    <property type="entry name" value="IMMUNOGLOBULIN LIGHT CHAIN"/>
    <property type="match status" value="1"/>
</dbReference>
<dbReference type="FunFam" id="2.60.40.10:FF:000442">
    <property type="entry name" value="Immunoglobulin lambda variable 2-8"/>
    <property type="match status" value="1"/>
</dbReference>
<reference evidence="9 10" key="2">
    <citation type="journal article" date="2018" name="Annu Rev Anim Biosci">
        <title>Bat Biology, Genomes, and the Bat1K Project: To Generate Chromosome-Level Genomes for All Living Bat Species.</title>
        <authorList>
            <person name="Teeling E.C."/>
            <person name="Vernes S.C."/>
            <person name="Davalos L.M."/>
            <person name="Ray D.A."/>
            <person name="Gilbert M.T.P."/>
            <person name="Myers E."/>
        </authorList>
    </citation>
    <scope>NUCLEOTIDE SEQUENCE</scope>
</reference>
<dbReference type="GeneTree" id="ENSGT00940000153474"/>
<dbReference type="Ensembl" id="ENSRFET00010023309.1">
    <property type="protein sequence ID" value="ENSRFEP00010021413.1"/>
    <property type="gene ID" value="ENSRFEG00010014347.1"/>
</dbReference>
<reference evidence="9 10" key="1">
    <citation type="journal article" date="2015" name="Annu Rev Anim Biosci">
        <title>The Genome 10K Project: a way forward.</title>
        <authorList>
            <person name="Koepfli K.P."/>
            <person name="Paten B."/>
            <person name="O'Brien S.J."/>
            <person name="Koepfli K.P."/>
            <person name="Paten B."/>
            <person name="Antunes A."/>
            <person name="Belov K."/>
            <person name="Bustamante C."/>
            <person name="Castoe T.A."/>
            <person name="Clawson H."/>
            <person name="Crawford A.J."/>
            <person name="Diekhans M."/>
            <person name="Distel D."/>
            <person name="Durbin R."/>
            <person name="Earl D."/>
            <person name="Fujita M.K."/>
            <person name="Gamble T."/>
            <person name="Georges A."/>
            <person name="Gemmell N."/>
            <person name="Gilbert M.T."/>
            <person name="Graves J.M."/>
            <person name="Green R.E."/>
            <person name="Hickey G."/>
            <person name="Jarvis E.D."/>
            <person name="Johnson W."/>
            <person name="Komissarov A."/>
            <person name="Korf I."/>
            <person name="Kuhn R."/>
            <person name="Larkin D.M."/>
            <person name="Lewin H."/>
            <person name="Lopez J.V."/>
            <person name="Ma J."/>
            <person name="Marques-Bonet T."/>
            <person name="Miller W."/>
            <person name="Murphy R."/>
            <person name="Pevzner P."/>
            <person name="Shapiro B."/>
            <person name="Steiner C."/>
            <person name="Tamazian G."/>
            <person name="Venkatesh B."/>
            <person name="Wang J."/>
            <person name="Wayne R."/>
            <person name="Wiley E."/>
            <person name="Yang H."/>
            <person name="Zhang G."/>
            <person name="Haussler D."/>
            <person name="Ryder O."/>
            <person name="O'Brien S.J."/>
        </authorList>
    </citation>
    <scope>NUCLEOTIDE SEQUENCE</scope>
</reference>
<keyword evidence="3" id="KW-0472">Membrane</keyword>
<dbReference type="InterPro" id="IPR007110">
    <property type="entry name" value="Ig-like_dom"/>
</dbReference>
<dbReference type="GO" id="GO:0005576">
    <property type="term" value="C:extracellular region"/>
    <property type="evidence" value="ECO:0007669"/>
    <property type="project" value="UniProtKB-ARBA"/>
</dbReference>
<dbReference type="Proteomes" id="UP000472240">
    <property type="component" value="Chromosome 25"/>
</dbReference>
<dbReference type="InterPro" id="IPR036179">
    <property type="entry name" value="Ig-like_dom_sf"/>
</dbReference>
<proteinExistence type="predicted"/>
<sequence length="140" mass="14709">MAWSPLLLTLIAHCTGSWAQSVLTQPPSVSGAPGQSVTISCTGSSSNIGGYYVSWHQQLPGKAPKCLIYGNRNRSSGVPDRFSGSKSGSSASLTISGLRAEDEADYYCQTYDKSLSARTVLQACGEVRHKPAVPSAMGLP</sequence>
<dbReference type="SMART" id="SM00409">
    <property type="entry name" value="IG"/>
    <property type="match status" value="1"/>
</dbReference>
<dbReference type="GO" id="GO:0005886">
    <property type="term" value="C:plasma membrane"/>
    <property type="evidence" value="ECO:0007669"/>
    <property type="project" value="UniProtKB-SubCell"/>
</dbReference>
<dbReference type="InterPro" id="IPR050150">
    <property type="entry name" value="IgV_Light_Chain"/>
</dbReference>
<dbReference type="AlphaFoldDB" id="A0A671F6M9"/>
<evidence type="ECO:0000256" key="3">
    <source>
        <dbReference type="ARBA" id="ARBA00023136"/>
    </source>
</evidence>
<dbReference type="Ensembl" id="ENSRFET00010023226.1">
    <property type="protein sequence ID" value="ENSRFEP00010021341.1"/>
    <property type="gene ID" value="ENSRFEG00010014347.1"/>
</dbReference>
<accession>A0A671F6M9</accession>
<name>A0A671F6M9_RHIFE</name>
<dbReference type="InterPro" id="IPR003599">
    <property type="entry name" value="Ig_sub"/>
</dbReference>
<organism evidence="9 10">
    <name type="scientific">Rhinolophus ferrumequinum</name>
    <name type="common">Greater horseshoe bat</name>
    <dbReference type="NCBI Taxonomy" id="59479"/>
    <lineage>
        <taxon>Eukaryota</taxon>
        <taxon>Metazoa</taxon>
        <taxon>Chordata</taxon>
        <taxon>Craniata</taxon>
        <taxon>Vertebrata</taxon>
        <taxon>Euteleostomi</taxon>
        <taxon>Mammalia</taxon>
        <taxon>Eutheria</taxon>
        <taxon>Laurasiatheria</taxon>
        <taxon>Chiroptera</taxon>
        <taxon>Yinpterochiroptera</taxon>
        <taxon>Rhinolophoidea</taxon>
        <taxon>Rhinolophidae</taxon>
        <taxon>Rhinolophinae</taxon>
        <taxon>Rhinolophus</taxon>
    </lineage>
</organism>